<dbReference type="OrthoDB" id="7593532at2"/>
<dbReference type="STRING" id="1229521.D791_01177"/>
<reference evidence="2" key="1">
    <citation type="submission" date="2012-11" db="EMBL/GenBank/DDBJ databases">
        <authorList>
            <person name="Singh A."/>
            <person name="Pinnaka A.K."/>
            <person name="Vaidya B."/>
        </authorList>
    </citation>
    <scope>NUCLEOTIDE SEQUENCE [LARGE SCALE GENOMIC DNA]</scope>
    <source>
        <strain evidence="2">AK23</strain>
    </source>
</reference>
<reference evidence="1 2" key="2">
    <citation type="journal article" date="2015" name="Syst. Appl. Microbiol.">
        <title>Nitrincola nitratireducens sp. nov. isolated from a haloalkaline crater lake.</title>
        <authorList>
            <person name="Singh A."/>
            <person name="Vaidya B."/>
            <person name="Tanuku N.R."/>
            <person name="Pinnaka A.K."/>
        </authorList>
    </citation>
    <scope>NUCLEOTIDE SEQUENCE [LARGE SCALE GENOMIC DNA]</scope>
    <source>
        <strain evidence="1 2">AK23</strain>
    </source>
</reference>
<dbReference type="Gene3D" id="3.40.50.2000">
    <property type="entry name" value="Glycogen Phosphorylase B"/>
    <property type="match status" value="1"/>
</dbReference>
<gene>
    <name evidence="1" type="ORF">D791_01177</name>
</gene>
<dbReference type="AlphaFoldDB" id="W9UXL7"/>
<accession>W9UXL7</accession>
<keyword evidence="2" id="KW-1185">Reference proteome</keyword>
<proteinExistence type="predicted"/>
<evidence type="ECO:0008006" key="3">
    <source>
        <dbReference type="Google" id="ProtNLM"/>
    </source>
</evidence>
<name>W9UXL7_9GAMM</name>
<comment type="caution">
    <text evidence="1">The sequence shown here is derived from an EMBL/GenBank/DDBJ whole genome shotgun (WGS) entry which is preliminary data.</text>
</comment>
<dbReference type="RefSeq" id="WP_051514271.1">
    <property type="nucleotide sequence ID" value="NZ_AONB01000004.1"/>
</dbReference>
<dbReference type="EMBL" id="AONB01000004">
    <property type="protein sequence ID" value="EXJ11804.1"/>
    <property type="molecule type" value="Genomic_DNA"/>
</dbReference>
<evidence type="ECO:0000313" key="1">
    <source>
        <dbReference type="EMBL" id="EXJ11804.1"/>
    </source>
</evidence>
<dbReference type="Proteomes" id="UP000019464">
    <property type="component" value="Unassembled WGS sequence"/>
</dbReference>
<protein>
    <recommendedName>
        <fullName evidence="3">Glycosyl transferases group 1</fullName>
    </recommendedName>
</protein>
<dbReference type="SUPFAM" id="SSF53756">
    <property type="entry name" value="UDP-Glycosyltransferase/glycogen phosphorylase"/>
    <property type="match status" value="1"/>
</dbReference>
<dbReference type="Pfam" id="PF13692">
    <property type="entry name" value="Glyco_trans_1_4"/>
    <property type="match status" value="1"/>
</dbReference>
<evidence type="ECO:0000313" key="2">
    <source>
        <dbReference type="Proteomes" id="UP000019464"/>
    </source>
</evidence>
<sequence length="335" mass="38530">MGVTDSRVDAVCNIKHGRYIVVEEGSNPSSDFFVKPLLTRLSFKFTCYQHSDTPNIADIENTILVFVRYIPSTWRSFVDQYRHRLAGLVIFIDDDLFDGRVLASLSWGYLSKWYRLAYRHQSWLKQQKADLWVSTSYLFDKYCDWCAPGCQLTLIDPVSPYGEDGADSFLSSPIIFYHGSPSHRAEIDWLLPVFEKVLHMHPQVTIELIGDDTLRRRCLKFPQIRVLHPMSWLSYQRMLKESKRLIGLAPLLDTKVNAARAPTKYFDISAAGAVGVYANSHVYRQLVTHKVNGLLVEMDQEAWVEAITSLIDDVQQRRALFIEAGRRQLILPDIV</sequence>
<organism evidence="1 2">
    <name type="scientific">Nitrincola nitratireducens</name>
    <dbReference type="NCBI Taxonomy" id="1229521"/>
    <lineage>
        <taxon>Bacteria</taxon>
        <taxon>Pseudomonadati</taxon>
        <taxon>Pseudomonadota</taxon>
        <taxon>Gammaproteobacteria</taxon>
        <taxon>Oceanospirillales</taxon>
        <taxon>Oceanospirillaceae</taxon>
        <taxon>Nitrincola</taxon>
    </lineage>
</organism>